<accession>A0AAN6TSX4</accession>
<evidence type="ECO:0000256" key="8">
    <source>
        <dbReference type="SAM" id="MobiDB-lite"/>
    </source>
</evidence>
<keyword evidence="12" id="KW-1185">Reference proteome</keyword>
<dbReference type="RefSeq" id="XP_062643909.1">
    <property type="nucleotide sequence ID" value="XM_062793736.1"/>
</dbReference>
<dbReference type="InterPro" id="IPR046936">
    <property type="entry name" value="BIM1-like"/>
</dbReference>
<keyword evidence="6" id="KW-0325">Glycoprotein</keyword>
<gene>
    <name evidence="11" type="ORF">N657DRAFT_649489</name>
</gene>
<feature type="signal peptide" evidence="9">
    <location>
        <begin position="1"/>
        <end position="23"/>
    </location>
</feature>
<dbReference type="GeneID" id="87830505"/>
<evidence type="ECO:0000256" key="2">
    <source>
        <dbReference type="ARBA" id="ARBA00022475"/>
    </source>
</evidence>
<dbReference type="InterPro" id="IPR046530">
    <property type="entry name" value="BIM1-like_dom"/>
</dbReference>
<reference evidence="11" key="1">
    <citation type="journal article" date="2023" name="Mol. Phylogenet. Evol.">
        <title>Genome-scale phylogeny and comparative genomics of the fungal order Sordariales.</title>
        <authorList>
            <person name="Hensen N."/>
            <person name="Bonometti L."/>
            <person name="Westerberg I."/>
            <person name="Brannstrom I.O."/>
            <person name="Guillou S."/>
            <person name="Cros-Aarteil S."/>
            <person name="Calhoun S."/>
            <person name="Haridas S."/>
            <person name="Kuo A."/>
            <person name="Mondo S."/>
            <person name="Pangilinan J."/>
            <person name="Riley R."/>
            <person name="LaButti K."/>
            <person name="Andreopoulos B."/>
            <person name="Lipzen A."/>
            <person name="Chen C."/>
            <person name="Yan M."/>
            <person name="Daum C."/>
            <person name="Ng V."/>
            <person name="Clum A."/>
            <person name="Steindorff A."/>
            <person name="Ohm R.A."/>
            <person name="Martin F."/>
            <person name="Silar P."/>
            <person name="Natvig D.O."/>
            <person name="Lalanne C."/>
            <person name="Gautier V."/>
            <person name="Ament-Velasquez S.L."/>
            <person name="Kruys A."/>
            <person name="Hutchinson M.I."/>
            <person name="Powell A.J."/>
            <person name="Barry K."/>
            <person name="Miller A.N."/>
            <person name="Grigoriev I.V."/>
            <person name="Debuchy R."/>
            <person name="Gladieux P."/>
            <person name="Hiltunen Thoren M."/>
            <person name="Johannesson H."/>
        </authorList>
    </citation>
    <scope>NUCLEOTIDE SEQUENCE</scope>
    <source>
        <strain evidence="11">CBS 731.68</strain>
    </source>
</reference>
<dbReference type="PANTHER" id="PTHR34992">
    <property type="entry name" value="HYPHAL ANASTAMOSIS-7 PROTEIN"/>
    <property type="match status" value="1"/>
</dbReference>
<proteinExistence type="predicted"/>
<dbReference type="GO" id="GO:0005886">
    <property type="term" value="C:plasma membrane"/>
    <property type="evidence" value="ECO:0007669"/>
    <property type="project" value="UniProtKB-SubCell"/>
</dbReference>
<dbReference type="EMBL" id="MU853241">
    <property type="protein sequence ID" value="KAK4120137.1"/>
    <property type="molecule type" value="Genomic_DNA"/>
</dbReference>
<evidence type="ECO:0000256" key="5">
    <source>
        <dbReference type="ARBA" id="ARBA00023136"/>
    </source>
</evidence>
<dbReference type="PANTHER" id="PTHR34992:SF10">
    <property type="entry name" value="COPPER ACQUISITION FACTOR BIM1-LIKE DOMAIN-CONTAINING PROTEIN"/>
    <property type="match status" value="1"/>
</dbReference>
<evidence type="ECO:0000256" key="6">
    <source>
        <dbReference type="ARBA" id="ARBA00023180"/>
    </source>
</evidence>
<feature type="region of interest" description="Disordered" evidence="8">
    <location>
        <begin position="242"/>
        <end position="265"/>
    </location>
</feature>
<organism evidence="11 12">
    <name type="scientific">Parathielavia appendiculata</name>
    <dbReference type="NCBI Taxonomy" id="2587402"/>
    <lineage>
        <taxon>Eukaryota</taxon>
        <taxon>Fungi</taxon>
        <taxon>Dikarya</taxon>
        <taxon>Ascomycota</taxon>
        <taxon>Pezizomycotina</taxon>
        <taxon>Sordariomycetes</taxon>
        <taxon>Sordariomycetidae</taxon>
        <taxon>Sordariales</taxon>
        <taxon>Chaetomiaceae</taxon>
        <taxon>Parathielavia</taxon>
    </lineage>
</organism>
<evidence type="ECO:0000259" key="10">
    <source>
        <dbReference type="Pfam" id="PF20238"/>
    </source>
</evidence>
<dbReference type="Proteomes" id="UP001302602">
    <property type="component" value="Unassembled WGS sequence"/>
</dbReference>
<comment type="caution">
    <text evidence="11">The sequence shown here is derived from an EMBL/GenBank/DDBJ whole genome shotgun (WGS) entry which is preliminary data.</text>
</comment>
<dbReference type="AlphaFoldDB" id="A0AAN6TSX4"/>
<evidence type="ECO:0000256" key="1">
    <source>
        <dbReference type="ARBA" id="ARBA00004609"/>
    </source>
</evidence>
<keyword evidence="2" id="KW-1003">Cell membrane</keyword>
<feature type="domain" description="Copper acquisition factor BIM1-like" evidence="10">
    <location>
        <begin position="22"/>
        <end position="184"/>
    </location>
</feature>
<dbReference type="CDD" id="cd21176">
    <property type="entry name" value="LPMO_auxiliary-like"/>
    <property type="match status" value="1"/>
</dbReference>
<feature type="chain" id="PRO_5042869066" description="Copper acquisition factor BIM1-like domain-containing protein" evidence="9">
    <location>
        <begin position="24"/>
        <end position="291"/>
    </location>
</feature>
<dbReference type="GO" id="GO:0098552">
    <property type="term" value="C:side of membrane"/>
    <property type="evidence" value="ECO:0007669"/>
    <property type="project" value="UniProtKB-KW"/>
</dbReference>
<feature type="compositionally biased region" description="Low complexity" evidence="8">
    <location>
        <begin position="249"/>
        <end position="265"/>
    </location>
</feature>
<comment type="subcellular location">
    <subcellularLocation>
        <location evidence="1">Cell membrane</location>
        <topology evidence="1">Lipid-anchor</topology>
        <topology evidence="1">GPI-anchor</topology>
    </subcellularLocation>
</comment>
<evidence type="ECO:0000256" key="4">
    <source>
        <dbReference type="ARBA" id="ARBA00022729"/>
    </source>
</evidence>
<reference evidence="11" key="2">
    <citation type="submission" date="2023-05" db="EMBL/GenBank/DDBJ databases">
        <authorList>
            <consortium name="Lawrence Berkeley National Laboratory"/>
            <person name="Steindorff A."/>
            <person name="Hensen N."/>
            <person name="Bonometti L."/>
            <person name="Westerberg I."/>
            <person name="Brannstrom I.O."/>
            <person name="Guillou S."/>
            <person name="Cros-Aarteil S."/>
            <person name="Calhoun S."/>
            <person name="Haridas S."/>
            <person name="Kuo A."/>
            <person name="Mondo S."/>
            <person name="Pangilinan J."/>
            <person name="Riley R."/>
            <person name="Labutti K."/>
            <person name="Andreopoulos B."/>
            <person name="Lipzen A."/>
            <person name="Chen C."/>
            <person name="Yanf M."/>
            <person name="Daum C."/>
            <person name="Ng V."/>
            <person name="Clum A."/>
            <person name="Ohm R."/>
            <person name="Martin F."/>
            <person name="Silar P."/>
            <person name="Natvig D."/>
            <person name="Lalanne C."/>
            <person name="Gautier V."/>
            <person name="Ament-Velasquez S.L."/>
            <person name="Kruys A."/>
            <person name="Hutchinson M.I."/>
            <person name="Powell A.J."/>
            <person name="Barry K."/>
            <person name="Miller A.N."/>
            <person name="Grigoriev I.V."/>
            <person name="Debuchy R."/>
            <person name="Gladieux P."/>
            <person name="Thoren M.H."/>
            <person name="Johannesson H."/>
        </authorList>
    </citation>
    <scope>NUCLEOTIDE SEQUENCE</scope>
    <source>
        <strain evidence="11">CBS 731.68</strain>
    </source>
</reference>
<evidence type="ECO:0000256" key="3">
    <source>
        <dbReference type="ARBA" id="ARBA00022622"/>
    </source>
</evidence>
<protein>
    <recommendedName>
        <fullName evidence="10">Copper acquisition factor BIM1-like domain-containing protein</fullName>
    </recommendedName>
</protein>
<evidence type="ECO:0000256" key="9">
    <source>
        <dbReference type="SAM" id="SignalP"/>
    </source>
</evidence>
<evidence type="ECO:0000313" key="12">
    <source>
        <dbReference type="Proteomes" id="UP001302602"/>
    </source>
</evidence>
<sequence length="291" mass="30601">MYRAFCASLFAAQCLYFAALVQAHVFLTYPGWRGNNLGHNDDSPFGMQWMYPCGGLPVTTNRTYWPIDGGAVGMQPGWFTGHKTALMYINIGLGESPDNYSWPITKFHLQGPTDAPYPDTVCLPKLWLPEDVRSRIKSGDLATIQVVQAAKHGAGLFTCADIIFTDNDSKVPALDESNCSNSTGVRISDVAILGAGELPTACASLGLAATTAVAGTEATGSGGMWAWSCEENGRSQLFNVSGGNTTRCPSSSPSPSQSAGQQNGVQGVGARNGLMVAVPVAATLMVLLGAL</sequence>
<name>A0AAN6TSX4_9PEZI</name>
<keyword evidence="3" id="KW-0336">GPI-anchor</keyword>
<evidence type="ECO:0000256" key="7">
    <source>
        <dbReference type="ARBA" id="ARBA00023288"/>
    </source>
</evidence>
<dbReference type="Pfam" id="PF20238">
    <property type="entry name" value="BIM1-like_dom"/>
    <property type="match status" value="1"/>
</dbReference>
<evidence type="ECO:0000313" key="11">
    <source>
        <dbReference type="EMBL" id="KAK4120137.1"/>
    </source>
</evidence>
<keyword evidence="7" id="KW-0449">Lipoprotein</keyword>
<keyword evidence="5" id="KW-0472">Membrane</keyword>
<keyword evidence="4 9" id="KW-0732">Signal</keyword>